<evidence type="ECO:0000313" key="2">
    <source>
        <dbReference type="Proteomes" id="UP000887560"/>
    </source>
</evidence>
<keyword evidence="1" id="KW-0732">Signal</keyword>
<sequence>MFIKNFFFFIFINLFIHQFVITADKLELTVNVTFTNDMYILNPQYNDPIYIQNHSIFPVPNPMFIPDPQKFSSGADIPLPNFPNQFIPQNGSLCVHITCKNTDNNRQKEILPIGNQHLANIFILKNNEAIEIEIPGYCDKSENFNFSITHYVPIENGHYCFANGKDAKRNAFKKWVYFSLINLDSRISSYTPPKIWRLSESFNALAKRGHVY</sequence>
<keyword evidence="2" id="KW-1185">Reference proteome</keyword>
<organism evidence="2 3">
    <name type="scientific">Meloidogyne floridensis</name>
    <dbReference type="NCBI Taxonomy" id="298350"/>
    <lineage>
        <taxon>Eukaryota</taxon>
        <taxon>Metazoa</taxon>
        <taxon>Ecdysozoa</taxon>
        <taxon>Nematoda</taxon>
        <taxon>Chromadorea</taxon>
        <taxon>Rhabditida</taxon>
        <taxon>Tylenchina</taxon>
        <taxon>Tylenchomorpha</taxon>
        <taxon>Tylenchoidea</taxon>
        <taxon>Meloidogynidae</taxon>
        <taxon>Meloidogyninae</taxon>
        <taxon>Meloidogyne</taxon>
    </lineage>
</organism>
<protein>
    <submittedName>
        <fullName evidence="3">Uncharacterized protein</fullName>
    </submittedName>
</protein>
<feature type="chain" id="PRO_5037954514" evidence="1">
    <location>
        <begin position="23"/>
        <end position="212"/>
    </location>
</feature>
<accession>A0A915NDI2</accession>
<proteinExistence type="predicted"/>
<evidence type="ECO:0000256" key="1">
    <source>
        <dbReference type="SAM" id="SignalP"/>
    </source>
</evidence>
<dbReference type="AlphaFoldDB" id="A0A915NDI2"/>
<evidence type="ECO:0000313" key="3">
    <source>
        <dbReference type="WBParaSite" id="scf7180000417411.g1249"/>
    </source>
</evidence>
<name>A0A915NDI2_9BILA</name>
<dbReference type="WBParaSite" id="scf7180000417411.g1249">
    <property type="protein sequence ID" value="scf7180000417411.g1249"/>
    <property type="gene ID" value="scf7180000417411.g1249"/>
</dbReference>
<dbReference type="Proteomes" id="UP000887560">
    <property type="component" value="Unplaced"/>
</dbReference>
<feature type="signal peptide" evidence="1">
    <location>
        <begin position="1"/>
        <end position="22"/>
    </location>
</feature>
<reference evidence="3" key="1">
    <citation type="submission" date="2022-11" db="UniProtKB">
        <authorList>
            <consortium name="WormBaseParasite"/>
        </authorList>
    </citation>
    <scope>IDENTIFICATION</scope>
</reference>